<dbReference type="AlphaFoldDB" id="A0AAE1F306"/>
<gene>
    <name evidence="1" type="ORF">Pcinc_028518</name>
</gene>
<proteinExistence type="predicted"/>
<comment type="caution">
    <text evidence="1">The sequence shown here is derived from an EMBL/GenBank/DDBJ whole genome shotgun (WGS) entry which is preliminary data.</text>
</comment>
<sequence length="293" mass="32254">MSIEEVFADKTKSHLDWLNTTAAVFSRSFNVATGYALDETLKVSTVLKSLYDSFKKIVTSVDDTKVDVKSTLFSDIFNSRMVHTNAILGLYCPTAFLNHQIVGKDANKIETELLTLVRGVNSRQLCSTDLSGGTDILLNRLMSTKYAGPAGSQGGLSLFRMSLTDTILGSGSYNLREDGKVKGAVLLEVRDGGAVGGVSIDNSVFSKKCKDLIKFCKEQNILLDSASGPLYRFATGVKDIKSELELPFTPAEGDVADDTLANLLVCNESDEKRGDFMRLFFPWQPVWLRRHRL</sequence>
<dbReference type="EMBL" id="JAWQEG010003502">
    <property type="protein sequence ID" value="KAK3865916.1"/>
    <property type="molecule type" value="Genomic_DNA"/>
</dbReference>
<organism evidence="1 2">
    <name type="scientific">Petrolisthes cinctipes</name>
    <name type="common">Flat porcelain crab</name>
    <dbReference type="NCBI Taxonomy" id="88211"/>
    <lineage>
        <taxon>Eukaryota</taxon>
        <taxon>Metazoa</taxon>
        <taxon>Ecdysozoa</taxon>
        <taxon>Arthropoda</taxon>
        <taxon>Crustacea</taxon>
        <taxon>Multicrustacea</taxon>
        <taxon>Malacostraca</taxon>
        <taxon>Eumalacostraca</taxon>
        <taxon>Eucarida</taxon>
        <taxon>Decapoda</taxon>
        <taxon>Pleocyemata</taxon>
        <taxon>Anomura</taxon>
        <taxon>Galatheoidea</taxon>
        <taxon>Porcellanidae</taxon>
        <taxon>Petrolisthes</taxon>
    </lineage>
</organism>
<dbReference type="Proteomes" id="UP001286313">
    <property type="component" value="Unassembled WGS sequence"/>
</dbReference>
<protein>
    <submittedName>
        <fullName evidence="1">Uncharacterized protein</fullName>
    </submittedName>
</protein>
<evidence type="ECO:0000313" key="1">
    <source>
        <dbReference type="EMBL" id="KAK3865916.1"/>
    </source>
</evidence>
<accession>A0AAE1F306</accession>
<name>A0AAE1F306_PETCI</name>
<evidence type="ECO:0000313" key="2">
    <source>
        <dbReference type="Proteomes" id="UP001286313"/>
    </source>
</evidence>
<reference evidence="1" key="1">
    <citation type="submission" date="2023-10" db="EMBL/GenBank/DDBJ databases">
        <title>Genome assemblies of two species of porcelain crab, Petrolisthes cinctipes and Petrolisthes manimaculis (Anomura: Porcellanidae).</title>
        <authorList>
            <person name="Angst P."/>
        </authorList>
    </citation>
    <scope>NUCLEOTIDE SEQUENCE</scope>
    <source>
        <strain evidence="1">PB745_01</strain>
        <tissue evidence="1">Gill</tissue>
    </source>
</reference>
<keyword evidence="2" id="KW-1185">Reference proteome</keyword>